<evidence type="ECO:0000313" key="2">
    <source>
        <dbReference type="Proteomes" id="UP000033097"/>
    </source>
</evidence>
<dbReference type="KEGG" id="mmj:MSMAS_2656"/>
<dbReference type="PATRIC" id="fig|213585.10.peg.3352"/>
<dbReference type="Proteomes" id="UP000033097">
    <property type="component" value="Chromosome"/>
</dbReference>
<gene>
    <name evidence="1" type="ORF">MSMAS_2656</name>
</gene>
<reference evidence="1 2" key="1">
    <citation type="submission" date="2014-07" db="EMBL/GenBank/DDBJ databases">
        <title>Methanogenic archaea and the global carbon cycle.</title>
        <authorList>
            <person name="Henriksen J.R."/>
            <person name="Luke J."/>
            <person name="Reinhart S."/>
            <person name="Benedict M.N."/>
            <person name="Youngblut N.D."/>
            <person name="Metcalf M.E."/>
            <person name="Whitaker R.J."/>
            <person name="Metcalf W.W."/>
        </authorList>
    </citation>
    <scope>NUCLEOTIDE SEQUENCE [LARGE SCALE GENOMIC DNA]</scope>
    <source>
        <strain evidence="1 2">S-6</strain>
    </source>
</reference>
<evidence type="ECO:0000313" key="1">
    <source>
        <dbReference type="EMBL" id="AKB65852.1"/>
    </source>
</evidence>
<proteinExistence type="predicted"/>
<dbReference type="HOGENOM" id="CLU_2353243_0_0_2"/>
<dbReference type="AlphaFoldDB" id="A0A0E3RIF2"/>
<sequence>MLDKLKISGANVDASTWRLKERVSDTHNRCKLKLSSNRKNPNLLLNKIEFGKDLKEIPDCFLPLVLRFVGYLASTSTFSFKTECRKHSGKGSSGIK</sequence>
<protein>
    <submittedName>
        <fullName evidence="1">Uncharacterized protein</fullName>
    </submittedName>
</protein>
<organism evidence="1 2">
    <name type="scientific">Methanosarcina mazei S-6</name>
    <dbReference type="NCBI Taxonomy" id="213585"/>
    <lineage>
        <taxon>Archaea</taxon>
        <taxon>Methanobacteriati</taxon>
        <taxon>Methanobacteriota</taxon>
        <taxon>Stenosarchaea group</taxon>
        <taxon>Methanomicrobia</taxon>
        <taxon>Methanosarcinales</taxon>
        <taxon>Methanosarcinaceae</taxon>
        <taxon>Methanosarcina</taxon>
    </lineage>
</organism>
<dbReference type="EMBL" id="CP009512">
    <property type="protein sequence ID" value="AKB65852.1"/>
    <property type="molecule type" value="Genomic_DNA"/>
</dbReference>
<accession>A0A0E3RIF2</accession>
<name>A0A0E3RIF2_METMZ</name>